<evidence type="ECO:0000313" key="3">
    <source>
        <dbReference type="Proteomes" id="UP001597459"/>
    </source>
</evidence>
<feature type="transmembrane region" description="Helical" evidence="1">
    <location>
        <begin position="33"/>
        <end position="52"/>
    </location>
</feature>
<proteinExistence type="predicted"/>
<keyword evidence="1" id="KW-0812">Transmembrane</keyword>
<keyword evidence="1" id="KW-0472">Membrane</keyword>
<dbReference type="Proteomes" id="UP001597459">
    <property type="component" value="Unassembled WGS sequence"/>
</dbReference>
<protein>
    <submittedName>
        <fullName evidence="2">Uncharacterized protein</fullName>
    </submittedName>
</protein>
<keyword evidence="1" id="KW-1133">Transmembrane helix</keyword>
<feature type="transmembrane region" description="Helical" evidence="1">
    <location>
        <begin position="84"/>
        <end position="109"/>
    </location>
</feature>
<evidence type="ECO:0000313" key="2">
    <source>
        <dbReference type="EMBL" id="MFD2592369.1"/>
    </source>
</evidence>
<dbReference type="EMBL" id="JBHULX010000039">
    <property type="protein sequence ID" value="MFD2592369.1"/>
    <property type="molecule type" value="Genomic_DNA"/>
</dbReference>
<accession>A0ABW5NBK2</accession>
<keyword evidence="3" id="KW-1185">Reference proteome</keyword>
<evidence type="ECO:0000256" key="1">
    <source>
        <dbReference type="SAM" id="Phobius"/>
    </source>
</evidence>
<organism evidence="2 3">
    <name type="scientific">Aquimarina hainanensis</name>
    <dbReference type="NCBI Taxonomy" id="1578017"/>
    <lineage>
        <taxon>Bacteria</taxon>
        <taxon>Pseudomonadati</taxon>
        <taxon>Bacteroidota</taxon>
        <taxon>Flavobacteriia</taxon>
        <taxon>Flavobacteriales</taxon>
        <taxon>Flavobacteriaceae</taxon>
        <taxon>Aquimarina</taxon>
    </lineage>
</organism>
<name>A0ABW5NBK2_9FLAO</name>
<comment type="caution">
    <text evidence="2">The sequence shown here is derived from an EMBL/GenBank/DDBJ whole genome shotgun (WGS) entry which is preliminary data.</text>
</comment>
<reference evidence="3" key="1">
    <citation type="journal article" date="2019" name="Int. J. Syst. Evol. Microbiol.">
        <title>The Global Catalogue of Microorganisms (GCM) 10K type strain sequencing project: providing services to taxonomists for standard genome sequencing and annotation.</title>
        <authorList>
            <consortium name="The Broad Institute Genomics Platform"/>
            <consortium name="The Broad Institute Genome Sequencing Center for Infectious Disease"/>
            <person name="Wu L."/>
            <person name="Ma J."/>
        </authorList>
    </citation>
    <scope>NUCLEOTIDE SEQUENCE [LARGE SCALE GENOMIC DNA]</scope>
    <source>
        <strain evidence="3">KCTC 42423</strain>
    </source>
</reference>
<gene>
    <name evidence="2" type="ORF">ACFSTE_16135</name>
</gene>
<sequence>MILFFGTHSIRIKTYTHRDIGVDDSYSHLTFQLYQTFFFIFFIPVFPTYRYWKAIHTSTREEVGADAEIYAHLDAIEAKKKEPLWTYLGTFVILTPFLLIVGFLLWLFIANLSSELKNSVEKGIQTIEKRKEHNQANSATIEKIKHTQKGDIYHIKMIEMIPHADVNGKNSGFTKGEREELEYLVSKVSENTIELTFVKSRGTLTADLLLKKMVSLSKDDLIQISKTYKTVPLYTLTAMKNKSSEAVFAIEKIIQKQP</sequence>
<dbReference type="RefSeq" id="WP_176030623.1">
    <property type="nucleotide sequence ID" value="NZ_JBHSJV010000001.1"/>
</dbReference>